<dbReference type="Pfam" id="PF12874">
    <property type="entry name" value="zf-met"/>
    <property type="match status" value="1"/>
</dbReference>
<feature type="domain" description="C2H2-type" evidence="5">
    <location>
        <begin position="61"/>
        <end position="90"/>
    </location>
</feature>
<evidence type="ECO:0000313" key="6">
    <source>
        <dbReference type="EMBL" id="CAG9830408.1"/>
    </source>
</evidence>
<proteinExistence type="predicted"/>
<dbReference type="PROSITE" id="PS50157">
    <property type="entry name" value="ZINC_FINGER_C2H2_2"/>
    <property type="match status" value="1"/>
</dbReference>
<dbReference type="InterPro" id="IPR036236">
    <property type="entry name" value="Znf_C2H2_sf"/>
</dbReference>
<organism evidence="6 7">
    <name type="scientific">Diabrotica balteata</name>
    <name type="common">Banded cucumber beetle</name>
    <dbReference type="NCBI Taxonomy" id="107213"/>
    <lineage>
        <taxon>Eukaryota</taxon>
        <taxon>Metazoa</taxon>
        <taxon>Ecdysozoa</taxon>
        <taxon>Arthropoda</taxon>
        <taxon>Hexapoda</taxon>
        <taxon>Insecta</taxon>
        <taxon>Pterygota</taxon>
        <taxon>Neoptera</taxon>
        <taxon>Endopterygota</taxon>
        <taxon>Coleoptera</taxon>
        <taxon>Polyphaga</taxon>
        <taxon>Cucujiformia</taxon>
        <taxon>Chrysomeloidea</taxon>
        <taxon>Chrysomelidae</taxon>
        <taxon>Galerucinae</taxon>
        <taxon>Diabroticina</taxon>
        <taxon>Diabroticites</taxon>
        <taxon>Diabrotica</taxon>
    </lineage>
</organism>
<reference evidence="6" key="1">
    <citation type="submission" date="2022-01" db="EMBL/GenBank/DDBJ databases">
        <authorList>
            <person name="King R."/>
        </authorList>
    </citation>
    <scope>NUCLEOTIDE SEQUENCE</scope>
</reference>
<dbReference type="SMART" id="SM00451">
    <property type="entry name" value="ZnF_U1"/>
    <property type="match status" value="2"/>
</dbReference>
<dbReference type="Pfam" id="PF12171">
    <property type="entry name" value="zf-C2H2_jaz"/>
    <property type="match status" value="1"/>
</dbReference>
<dbReference type="Gene3D" id="3.30.160.60">
    <property type="entry name" value="Classic Zinc Finger"/>
    <property type="match status" value="1"/>
</dbReference>
<dbReference type="GO" id="GO:0003676">
    <property type="term" value="F:nucleic acid binding"/>
    <property type="evidence" value="ECO:0007669"/>
    <property type="project" value="InterPro"/>
</dbReference>
<dbReference type="InterPro" id="IPR022755">
    <property type="entry name" value="Znf_C2H2_jaz"/>
</dbReference>
<name>A0A9N9XCD4_DIABA</name>
<dbReference type="PROSITE" id="PS00028">
    <property type="entry name" value="ZINC_FINGER_C2H2_1"/>
    <property type="match status" value="1"/>
</dbReference>
<sequence>MVDVSVSADPSLRATDDPDRRNCDLCGIKYIHVNDLEKHIKSRKHKLNQRKLTEPEAHNEYNCKDCNKTLTSEEFLRRHVESKSHKKEVEKHLHKIEEDKKKNKPVWQLRSMSIIDSTISPSELDDAIATVHEPKEEEFSRKKYKVRSDNLAFDRLESYVYSLVSYLSLKLALDDNTTDFNISVNNRNWPTFGDIIIEQNFSDKCVAFAIRCKSISETPQTIDNLKDAKILLEKEYTYVTQNKNSPSTHFLIFTTCNTSSKFPEEVEIKPELIKHFTKPSDPTPPPVKVKIFPMTKKNYILNVSTDNDNVFLLSPEHSSGLPPIYLYTNQRAYPHSSNDLIKKLFPNFKPDFAKNYKNYIEHWAEGKLGGNYMLSKKDVILKIGELLLSPYIILPKLINFKSGNFDIWNKVIDNTDVVIIKNEPFILSKLCEPFNQLIENSLSTVR</sequence>
<keyword evidence="2 4" id="KW-0863">Zinc-finger</keyword>
<dbReference type="AlphaFoldDB" id="A0A9N9XCD4"/>
<gene>
    <name evidence="6" type="ORF">DIABBA_LOCUS4112</name>
</gene>
<dbReference type="SMART" id="SM00355">
    <property type="entry name" value="ZnF_C2H2"/>
    <property type="match status" value="2"/>
</dbReference>
<keyword evidence="1" id="KW-0479">Metal-binding</keyword>
<accession>A0A9N9XCD4</accession>
<keyword evidence="7" id="KW-1185">Reference proteome</keyword>
<evidence type="ECO:0000313" key="7">
    <source>
        <dbReference type="Proteomes" id="UP001153709"/>
    </source>
</evidence>
<dbReference type="Proteomes" id="UP001153709">
    <property type="component" value="Chromosome 2"/>
</dbReference>
<protein>
    <recommendedName>
        <fullName evidence="5">C2H2-type domain-containing protein</fullName>
    </recommendedName>
</protein>
<evidence type="ECO:0000256" key="4">
    <source>
        <dbReference type="PROSITE-ProRule" id="PRU00042"/>
    </source>
</evidence>
<keyword evidence="3" id="KW-0862">Zinc</keyword>
<evidence type="ECO:0000256" key="3">
    <source>
        <dbReference type="ARBA" id="ARBA00022833"/>
    </source>
</evidence>
<dbReference type="OrthoDB" id="6778710at2759"/>
<dbReference type="SUPFAM" id="SSF57667">
    <property type="entry name" value="beta-beta-alpha zinc fingers"/>
    <property type="match status" value="2"/>
</dbReference>
<dbReference type="InterPro" id="IPR003604">
    <property type="entry name" value="Matrin/U1-like-C_Znf_C2H2"/>
</dbReference>
<evidence type="ECO:0000256" key="2">
    <source>
        <dbReference type="ARBA" id="ARBA00022771"/>
    </source>
</evidence>
<dbReference type="InterPro" id="IPR013087">
    <property type="entry name" value="Znf_C2H2_type"/>
</dbReference>
<dbReference type="EMBL" id="OU898277">
    <property type="protein sequence ID" value="CAG9830408.1"/>
    <property type="molecule type" value="Genomic_DNA"/>
</dbReference>
<evidence type="ECO:0000256" key="1">
    <source>
        <dbReference type="ARBA" id="ARBA00022723"/>
    </source>
</evidence>
<evidence type="ECO:0000259" key="5">
    <source>
        <dbReference type="PROSITE" id="PS50157"/>
    </source>
</evidence>
<dbReference type="GO" id="GO:0008270">
    <property type="term" value="F:zinc ion binding"/>
    <property type="evidence" value="ECO:0007669"/>
    <property type="project" value="UniProtKB-KW"/>
</dbReference>